<name>A0A1S1LF77_9MYCO</name>
<dbReference type="AlphaFoldDB" id="A0A1S1LF77"/>
<protein>
    <recommendedName>
        <fullName evidence="3">DUF3558 domain-containing protein</fullName>
    </recommendedName>
</protein>
<comment type="caution">
    <text evidence="1">The sequence shown here is derived from an EMBL/GenBank/DDBJ whole genome shotgun (WGS) entry which is preliminary data.</text>
</comment>
<gene>
    <name evidence="1" type="ORF">BKG76_00340</name>
</gene>
<evidence type="ECO:0000313" key="1">
    <source>
        <dbReference type="EMBL" id="OHU31729.1"/>
    </source>
</evidence>
<reference evidence="1 2" key="1">
    <citation type="submission" date="2016-10" db="EMBL/GenBank/DDBJ databases">
        <title>Evaluation of Human, Veterinary and Environmental Mycobacterium chelonae Isolates by Core Genome Phylogenomic Analysis, Targeted Gene Comparison, and Anti-microbial Susceptibility Patterns: A Tale of Mistaken Identities.</title>
        <authorList>
            <person name="Fogelson S.B."/>
            <person name="Camus A.C."/>
            <person name="Lorenz W."/>
            <person name="Vasireddy R."/>
            <person name="Vasireddy S."/>
            <person name="Smith T."/>
            <person name="Brown-Elliott B.A."/>
            <person name="Wallace R.J.Jr."/>
            <person name="Hasan N.A."/>
            <person name="Reischl U."/>
            <person name="Sanchez S."/>
        </authorList>
    </citation>
    <scope>NUCLEOTIDE SEQUENCE [LARGE SCALE GENOMIC DNA]</scope>
    <source>
        <strain evidence="1 2">1559</strain>
    </source>
</reference>
<organism evidence="1 2">
    <name type="scientific">Mycobacteroides franklinii</name>
    <dbReference type="NCBI Taxonomy" id="948102"/>
    <lineage>
        <taxon>Bacteria</taxon>
        <taxon>Bacillati</taxon>
        <taxon>Actinomycetota</taxon>
        <taxon>Actinomycetes</taxon>
        <taxon>Mycobacteriales</taxon>
        <taxon>Mycobacteriaceae</taxon>
        <taxon>Mycobacteroides</taxon>
    </lineage>
</organism>
<proteinExistence type="predicted"/>
<sequence>MPAPHPPPDEHSDGTPFEPCTAFTAEELRGWGVDPSTVDDMSVEMHNLIRGCAWWQTNESWSLTINVLNASVERYLRPDKLLKLQEPVTVGGLSGAVNSSSGRQIHCDIVLPSRKAVVFFSVRVTSGREGALLVPDACNKAVDVATAVAGRLPQ</sequence>
<accession>A0A1S1LF77</accession>
<dbReference type="Pfam" id="PF12079">
    <property type="entry name" value="DUF3558"/>
    <property type="match status" value="1"/>
</dbReference>
<dbReference type="EMBL" id="MLIK01000003">
    <property type="protein sequence ID" value="OHU31729.1"/>
    <property type="molecule type" value="Genomic_DNA"/>
</dbReference>
<evidence type="ECO:0008006" key="3">
    <source>
        <dbReference type="Google" id="ProtNLM"/>
    </source>
</evidence>
<dbReference type="Proteomes" id="UP000179616">
    <property type="component" value="Unassembled WGS sequence"/>
</dbReference>
<dbReference type="InterPro" id="IPR024520">
    <property type="entry name" value="DUF3558"/>
</dbReference>
<evidence type="ECO:0000313" key="2">
    <source>
        <dbReference type="Proteomes" id="UP000179616"/>
    </source>
</evidence>